<feature type="transmembrane region" description="Helical" evidence="1">
    <location>
        <begin position="96"/>
        <end position="116"/>
    </location>
</feature>
<keyword evidence="1" id="KW-1133">Transmembrane helix</keyword>
<dbReference type="AlphaFoldDB" id="A0A8J6PKR6"/>
<feature type="transmembrane region" description="Helical" evidence="1">
    <location>
        <begin position="59"/>
        <end position="84"/>
    </location>
</feature>
<reference evidence="2" key="1">
    <citation type="submission" date="2020-09" db="EMBL/GenBank/DDBJ databases">
        <title>Taishania pollutisoli gen. nov., sp. nov., Isolated from Tetrabromobisphenol A-Contaminated Soil.</title>
        <authorList>
            <person name="Chen Q."/>
        </authorList>
    </citation>
    <scope>NUCLEOTIDE SEQUENCE</scope>
    <source>
        <strain evidence="2">CZZ-1</strain>
    </source>
</reference>
<comment type="caution">
    <text evidence="2">The sequence shown here is derived from an EMBL/GenBank/DDBJ whole genome shotgun (WGS) entry which is preliminary data.</text>
</comment>
<evidence type="ECO:0000313" key="2">
    <source>
        <dbReference type="EMBL" id="MBC9813409.1"/>
    </source>
</evidence>
<accession>A0A8J6PKR6</accession>
<dbReference type="RefSeq" id="WP_216714548.1">
    <property type="nucleotide sequence ID" value="NZ_JACVEL010000010.1"/>
</dbReference>
<dbReference type="InterPro" id="IPR025291">
    <property type="entry name" value="DUF4153"/>
</dbReference>
<sequence>MKKKTIFLLISLIVYCCLFYQQSIGVNVLIFNGVVIICLGMLDTSLLKQKNWCLVAASALMTATGAFLYGSVLACVGNVIALLLLANLSREKEASLFYALIQTGFSYIVSPLILLVKGVDKLTDVSDKESRVFNMTVGTVLKFLIPTVILLFFFFVYKASNPVFSNFINQFEINISGDFIRFLLVGGFLLYFFFNQYSHAPLVNKDRMDLNFLERINEKEISLFRSIDTEYSSGVLMFILLNGLLLLVNGLDLQYILFAEKDIHLYSDYIHQGINSSIFSVIVAILVTLYFFRGNLNFYSKNKTLKRWALIWIGQNILLLFTCIHKNYSYIDAFGLTQKRIGVYFYLLITLIGLTLTWIKITRMKSNTYLLRTNIWSVFSVLVVSSLFNWNRIILHHNTTYQSSIERDYYLENLPQTSLPFLLNNWERLPTDRYGWADWSFKEELIKKKKHFLKKYHQKKWQSWNLEDDRIYREIKETEIK</sequence>
<proteinExistence type="predicted"/>
<dbReference type="EMBL" id="JACVEL010000010">
    <property type="protein sequence ID" value="MBC9813409.1"/>
    <property type="molecule type" value="Genomic_DNA"/>
</dbReference>
<feature type="transmembrane region" description="Helical" evidence="1">
    <location>
        <begin position="235"/>
        <end position="257"/>
    </location>
</feature>
<protein>
    <submittedName>
        <fullName evidence="2">DUF4173 domain-containing protein</fullName>
    </submittedName>
</protein>
<feature type="transmembrane region" description="Helical" evidence="1">
    <location>
        <begin position="277"/>
        <end position="296"/>
    </location>
</feature>
<feature type="transmembrane region" description="Helical" evidence="1">
    <location>
        <begin position="179"/>
        <end position="198"/>
    </location>
</feature>
<keyword evidence="1" id="KW-0812">Transmembrane</keyword>
<feature type="transmembrane region" description="Helical" evidence="1">
    <location>
        <begin position="343"/>
        <end position="361"/>
    </location>
</feature>
<evidence type="ECO:0000256" key="1">
    <source>
        <dbReference type="SAM" id="Phobius"/>
    </source>
</evidence>
<feature type="transmembrane region" description="Helical" evidence="1">
    <location>
        <begin position="308"/>
        <end position="331"/>
    </location>
</feature>
<feature type="transmembrane region" description="Helical" evidence="1">
    <location>
        <begin position="29"/>
        <end position="47"/>
    </location>
</feature>
<feature type="transmembrane region" description="Helical" evidence="1">
    <location>
        <begin position="373"/>
        <end position="390"/>
    </location>
</feature>
<keyword evidence="3" id="KW-1185">Reference proteome</keyword>
<gene>
    <name evidence="2" type="ORF">H9Y05_13100</name>
</gene>
<feature type="transmembrane region" description="Helical" evidence="1">
    <location>
        <begin position="137"/>
        <end position="159"/>
    </location>
</feature>
<keyword evidence="1" id="KW-0472">Membrane</keyword>
<dbReference type="Proteomes" id="UP000652681">
    <property type="component" value="Unassembled WGS sequence"/>
</dbReference>
<evidence type="ECO:0000313" key="3">
    <source>
        <dbReference type="Proteomes" id="UP000652681"/>
    </source>
</evidence>
<dbReference type="Pfam" id="PF13687">
    <property type="entry name" value="DUF4153"/>
    <property type="match status" value="1"/>
</dbReference>
<organism evidence="2 3">
    <name type="scientific">Taishania pollutisoli</name>
    <dbReference type="NCBI Taxonomy" id="2766479"/>
    <lineage>
        <taxon>Bacteria</taxon>
        <taxon>Pseudomonadati</taxon>
        <taxon>Bacteroidota</taxon>
        <taxon>Flavobacteriia</taxon>
        <taxon>Flavobacteriales</taxon>
        <taxon>Crocinitomicaceae</taxon>
        <taxon>Taishania</taxon>
    </lineage>
</organism>
<name>A0A8J6PKR6_9FLAO</name>